<feature type="domain" description="Bacterial Ig-like" evidence="2">
    <location>
        <begin position="340"/>
        <end position="408"/>
    </location>
</feature>
<reference evidence="4" key="1">
    <citation type="submission" date="2012-11" db="EMBL/GenBank/DDBJ databases">
        <authorList>
            <person name="Lucero-Rivera Y.E."/>
            <person name="Tovar-Ramirez D."/>
        </authorList>
    </citation>
    <scope>NUCLEOTIDE SEQUENCE [LARGE SCALE GENOMIC DNA]</scope>
    <source>
        <strain evidence="4">Araruama</strain>
    </source>
</reference>
<organism evidence="3 4">
    <name type="scientific">Candidatus Magnetoglobus multicellularis str. Araruama</name>
    <dbReference type="NCBI Taxonomy" id="890399"/>
    <lineage>
        <taxon>Bacteria</taxon>
        <taxon>Pseudomonadati</taxon>
        <taxon>Thermodesulfobacteriota</taxon>
        <taxon>Desulfobacteria</taxon>
        <taxon>Desulfobacterales</taxon>
        <taxon>Desulfobacteraceae</taxon>
        <taxon>Candidatus Magnetoglobus</taxon>
    </lineage>
</organism>
<dbReference type="Gene3D" id="2.60.40.10">
    <property type="entry name" value="Immunoglobulins"/>
    <property type="match status" value="2"/>
</dbReference>
<dbReference type="PANTHER" id="PTHR34677">
    <property type="match status" value="1"/>
</dbReference>
<feature type="domain" description="Bacterial Ig-like" evidence="2">
    <location>
        <begin position="591"/>
        <end position="684"/>
    </location>
</feature>
<dbReference type="InterPro" id="IPR013783">
    <property type="entry name" value="Ig-like_fold"/>
</dbReference>
<gene>
    <name evidence="3" type="ORF">OMM_00759</name>
</gene>
<proteinExistence type="predicted"/>
<name>A0A1V1PFM1_9BACT</name>
<dbReference type="Proteomes" id="UP000189670">
    <property type="component" value="Unassembled WGS sequence"/>
</dbReference>
<evidence type="ECO:0000313" key="3">
    <source>
        <dbReference type="EMBL" id="ETR73691.1"/>
    </source>
</evidence>
<protein>
    <submittedName>
        <fullName evidence="3">Outer membrane autotransporter barrel</fullName>
    </submittedName>
</protein>
<comment type="caution">
    <text evidence="3">The sequence shown here is derived from an EMBL/GenBank/DDBJ whole genome shotgun (WGS) entry which is preliminary data.</text>
</comment>
<dbReference type="InterPro" id="IPR044048">
    <property type="entry name" value="Big_12"/>
</dbReference>
<evidence type="ECO:0000313" key="4">
    <source>
        <dbReference type="Proteomes" id="UP000189670"/>
    </source>
</evidence>
<evidence type="ECO:0000259" key="2">
    <source>
        <dbReference type="Pfam" id="PF19078"/>
    </source>
</evidence>
<dbReference type="Pfam" id="PF16403">
    <property type="entry name" value="Bact_surface_Ig-like"/>
    <property type="match status" value="2"/>
</dbReference>
<feature type="domain" description="Pesticidal crystal protein Cry22Aa Ig-like" evidence="1">
    <location>
        <begin position="427"/>
        <end position="493"/>
    </location>
</feature>
<evidence type="ECO:0000259" key="1">
    <source>
        <dbReference type="Pfam" id="PF16403"/>
    </source>
</evidence>
<dbReference type="PANTHER" id="PTHR34677:SF3">
    <property type="entry name" value="BACTERIAL IG-LIKE DOMAIN-CONTAINING PROTEIN"/>
    <property type="match status" value="1"/>
</dbReference>
<dbReference type="Pfam" id="PF19078">
    <property type="entry name" value="Big_12"/>
    <property type="match status" value="3"/>
</dbReference>
<dbReference type="InterPro" id="IPR032179">
    <property type="entry name" value="Cry22Aa_Ig-like"/>
</dbReference>
<accession>A0A1V1PFM1</accession>
<feature type="domain" description="Pesticidal crystal protein Cry22Aa Ig-like" evidence="1">
    <location>
        <begin position="1154"/>
        <end position="1225"/>
    </location>
</feature>
<dbReference type="EMBL" id="ATBP01000043">
    <property type="protein sequence ID" value="ETR73691.1"/>
    <property type="molecule type" value="Genomic_DNA"/>
</dbReference>
<feature type="domain" description="Bacterial Ig-like" evidence="2">
    <location>
        <begin position="1580"/>
        <end position="1669"/>
    </location>
</feature>
<sequence>MKKCWKWSVLLPYIGILIFLNTAWANSVELGPVQNIHAVSEHTINRPSQATIIEIEWSLPDGYTHDAIEGYYYRFDQSESYEFDEFNTGELYESQKAISKDFDPLNDEFMYFHIAAVALNDDDDLIIGPTESIGPFRIDNVPPINVGVETAPVTYDRSIELSLIGESSNLEVFISNIGYVQSDTGWVPFESKMNWIVSEGDGTKSIFVQFRDDAGNISKKSTTTELISAPTLSLQSLQSSPTNASTITVFANFSHPVTAFEQSQITVVNADIQLMGSANAYTILLQPVSDGPVRIIIPENAAGGISQAQTFEIISDRTKPEIKSIDSNIPPYANASSLPWTITITTSETVSDFTLADITVENASKDHLEKLVDNTYILTISPKDQEIVSISVLADQFEDSAGNLNTQSIQYTRTYDTKEPVISLDPDPTTIPLGSTFDKMYSVTASDFSDLNLTDQIIVAGTVDTEKIGEYMLTYSVTDRAGNTASITRTVLVVESPFNVTIDSPYHNLTNAQIIPLTITSERALVSFDYTHISLDNAVIIDMTPKSATVCIVKIEPSADGKISAIIPEDHAFDKHGNGNNASNTFEITIDQKNPTVKIASNIVADYANTPCLITITIDEDIVDFEKSDIVVTNGDVDSLSGSESPYLAKILPKDQGQVTISIPSGAFTDLAKNDNNSSDTISYVYDSVSPEVALSTSELSPTHAQLIHVEALLTEPVIEFNESKLNTSPNAAIADGSFQGSYTAYSFDLIPPDNGGNISVTIDSGMIKDQAGNTNTNAATLTLKYEPLDYTLTVDTADGVYMPGHEFFVSVNIRFSEGMTSIGYEVDLPDTWQYQSVGGINKPPTIQERDTVEFSWINSQIQSNNLSFYYSVTMPDTETSDPKHISAMVKYRHEDGPENIEVASFDTRLQSIMAEHTVDDIWYRPEMSKKIQIQISESIESQGFNKFTAIGIAVNTPDDWTFDRAEGDGKPFSKATDTGKIEFGWYDLKDFSPGNPIELSYYIVPPAEPELNEIITATLKYRFAKGLEKTVQLDALELRQKDTTRPVVTIDSSIPEYSNISPWQITVLFSEPIKDFEYDDVLIELDNDQVQWTGSLNPMTESEYVLSFTPMAQGEISITVPPDIAFDFADEPNFNKQSLPYKRIFDNERPQIILNGNTEEYVNKGSVYSDPGIQRVTDNFDDLLAEDVETSGQVNTSAVGDYEITYSITDRAGNTGSTTRMVHVEEVETFTVHTEGGAYLPDNQFVLSSEMNFVPDVTNIEYKIDLPDNWQFVSVWGNPMPDTTTDNVSFGWPNTLTPVESISFVYTLFVPKGDSDDKQIAITVTYTHEGQEEQRTEIVSVTEQNLSITHAPKRFIYYTNGTVGIDFQIKLDKETNSYNSLSAVGLMVQLPELWSFYHVSNTNPSLDDVTAKQYPNVDDTGLIQFAWFDIKNNDIDMTYDIKTPTTTESEIITATIQYRFANGPKRCVETQDLTFTLSTKPSIASISPKNGETTNSGVITLTFTENVLNFGYTDLTISNNYDIQENSFQEIHAERVFTFTIDVTEPGPFGFTINEGKLNDHSGETNPLLSYSFVYDPDPPGVDLSTSMLSPTSSQSIPITIAFTEAVSDFSESDLTLSNAKVEENSFMGSGSTYQCSIVPLSQGEFTVFIAENTVMDHAGNMNTASNTLILKYEPLDIIPKLTTNAGPYLPGHNYVVSVSMEFPAGMTAIGYEIKNIPETWTYLGIPINPDDVQKHSDRYEFYLKECYQKTSLKFNIYFKVPESENEPTRHFQETVTYRYADGLEQTLDQSFDAKIQQFSAEHSILSNYFLPGYLVPVTVRIQLTEETGQLNDFSSLGLYVSLPKDWKYERADGPPLYGRTDPEKGATGLLHFYWMSVDDQLSNQPINLTYYVLPSSADSFAELTSTVEYQFSNSVTQFKALENLTFSRANIHVNHTCNTKYIDTLDVITTITYNGDPSTLKDMTLTPTSSDSFDLLSVKPPATLNNGKIDLKEAPGNTFDIKYTLDPKSNKIDFSSVLTYTLSNIAATDISLTQTALPEILTSSQTDILATQEVENLESTAGAYYYTPNSRLRITNSISSSLTITTLQFTVSLPENVQLGESSIEPDTQSPLVFSVTSSSFWYDLTFTGSGKKEIFTEVTHGDQSVDIKSPLVFYDNLSPEPVIDHNIPEISNVSPMELTLTFSKPIVFKKAIKDSFSVSNAAIASVETVNDNLIYKLDIIPKNGDVTIIMLSNVIQDYIGNANKETEVLSVNFDSTAPYIKHINLKEKPIRKWFR</sequence>